<organism evidence="6 7">
    <name type="scientific">Savagea faecisuis</name>
    <dbReference type="NCBI Taxonomy" id="1274803"/>
    <lineage>
        <taxon>Bacteria</taxon>
        <taxon>Bacillati</taxon>
        <taxon>Bacillota</taxon>
        <taxon>Bacilli</taxon>
        <taxon>Bacillales</taxon>
        <taxon>Caryophanaceae</taxon>
        <taxon>Savagea</taxon>
    </lineage>
</organism>
<dbReference type="PANTHER" id="PTHR37306:SF1">
    <property type="entry name" value="COLICIN V PRODUCTION PROTEIN"/>
    <property type="match status" value="1"/>
</dbReference>
<dbReference type="PANTHER" id="PTHR37306">
    <property type="entry name" value="COLICIN V PRODUCTION PROTEIN"/>
    <property type="match status" value="1"/>
</dbReference>
<accession>A0ABW3GYL7</accession>
<keyword evidence="4 5" id="KW-0472">Membrane</keyword>
<name>A0ABW3GYL7_9BACL</name>
<feature type="transmembrane region" description="Helical" evidence="5">
    <location>
        <begin position="76"/>
        <end position="105"/>
    </location>
</feature>
<dbReference type="RefSeq" id="WP_381013334.1">
    <property type="nucleotide sequence ID" value="NZ_JBHTJF010000035.1"/>
</dbReference>
<evidence type="ECO:0000256" key="2">
    <source>
        <dbReference type="ARBA" id="ARBA00022692"/>
    </source>
</evidence>
<dbReference type="Proteomes" id="UP001596976">
    <property type="component" value="Unassembled WGS sequence"/>
</dbReference>
<feature type="transmembrane region" description="Helical" evidence="5">
    <location>
        <begin position="117"/>
        <end position="141"/>
    </location>
</feature>
<comment type="subcellular location">
    <subcellularLocation>
        <location evidence="1">Membrane</location>
        <topology evidence="1">Multi-pass membrane protein</topology>
    </subcellularLocation>
</comment>
<proteinExistence type="predicted"/>
<sequence>MFDILILLLLGIGLVLGFHRGLIMQSIRFSALWIAILIAYFLYQKLASYFVLWVPYPNVQAHEKLAWASEQLDLDITFYNALAFVALFFVSYIILLIVVAMFDYMRYAYVMKFETRFISAGIGFLEMYFILFFIFSVMALLPLDFVQGIVNRSFFMRMMFEHTPLLSRIMQNWWFSYMTN</sequence>
<feature type="transmembrane region" description="Helical" evidence="5">
    <location>
        <begin position="6"/>
        <end position="23"/>
    </location>
</feature>
<keyword evidence="2 5" id="KW-0812">Transmembrane</keyword>
<evidence type="ECO:0000256" key="3">
    <source>
        <dbReference type="ARBA" id="ARBA00022989"/>
    </source>
</evidence>
<dbReference type="EMBL" id="JBHTJF010000035">
    <property type="protein sequence ID" value="MFD0944243.1"/>
    <property type="molecule type" value="Genomic_DNA"/>
</dbReference>
<gene>
    <name evidence="6" type="ORF">ACFQ0V_10870</name>
</gene>
<evidence type="ECO:0000256" key="1">
    <source>
        <dbReference type="ARBA" id="ARBA00004141"/>
    </source>
</evidence>
<feature type="transmembrane region" description="Helical" evidence="5">
    <location>
        <begin position="30"/>
        <end position="56"/>
    </location>
</feature>
<keyword evidence="3 5" id="KW-1133">Transmembrane helix</keyword>
<dbReference type="Pfam" id="PF02674">
    <property type="entry name" value="Colicin_V"/>
    <property type="match status" value="1"/>
</dbReference>
<keyword evidence="7" id="KW-1185">Reference proteome</keyword>
<evidence type="ECO:0000313" key="6">
    <source>
        <dbReference type="EMBL" id="MFD0944243.1"/>
    </source>
</evidence>
<evidence type="ECO:0000256" key="4">
    <source>
        <dbReference type="ARBA" id="ARBA00023136"/>
    </source>
</evidence>
<dbReference type="InterPro" id="IPR003825">
    <property type="entry name" value="Colicin-V_CvpA"/>
</dbReference>
<evidence type="ECO:0000256" key="5">
    <source>
        <dbReference type="SAM" id="Phobius"/>
    </source>
</evidence>
<evidence type="ECO:0000313" key="7">
    <source>
        <dbReference type="Proteomes" id="UP001596976"/>
    </source>
</evidence>
<reference evidence="7" key="1">
    <citation type="journal article" date="2019" name="Int. J. Syst. Evol. Microbiol.">
        <title>The Global Catalogue of Microorganisms (GCM) 10K type strain sequencing project: providing services to taxonomists for standard genome sequencing and annotation.</title>
        <authorList>
            <consortium name="The Broad Institute Genomics Platform"/>
            <consortium name="The Broad Institute Genome Sequencing Center for Infectious Disease"/>
            <person name="Wu L."/>
            <person name="Ma J."/>
        </authorList>
    </citation>
    <scope>NUCLEOTIDE SEQUENCE [LARGE SCALE GENOMIC DNA]</scope>
    <source>
        <strain evidence="7">CCUG 63563</strain>
    </source>
</reference>
<protein>
    <submittedName>
        <fullName evidence="6">CvpA family protein</fullName>
    </submittedName>
</protein>
<comment type="caution">
    <text evidence="6">The sequence shown here is derived from an EMBL/GenBank/DDBJ whole genome shotgun (WGS) entry which is preliminary data.</text>
</comment>